<proteinExistence type="predicted"/>
<dbReference type="EMBL" id="SMBZ01000011">
    <property type="protein sequence ID" value="TCV17141.1"/>
    <property type="molecule type" value="Genomic_DNA"/>
</dbReference>
<sequence length="55" mass="6254">MLLKKVCWSRLVEGDRKIIALMVFKSRNIELVAKSLKEFLITTKAGYSKIVLLSA</sequence>
<organism evidence="1 2">
    <name type="scientific">Sphingobacterium alimentarium</name>
    <dbReference type="NCBI Taxonomy" id="797292"/>
    <lineage>
        <taxon>Bacteria</taxon>
        <taxon>Pseudomonadati</taxon>
        <taxon>Bacteroidota</taxon>
        <taxon>Sphingobacteriia</taxon>
        <taxon>Sphingobacteriales</taxon>
        <taxon>Sphingobacteriaceae</taxon>
        <taxon>Sphingobacterium</taxon>
    </lineage>
</organism>
<accession>A0A4R3W0Z5</accession>
<evidence type="ECO:0000313" key="2">
    <source>
        <dbReference type="Proteomes" id="UP000295197"/>
    </source>
</evidence>
<gene>
    <name evidence="1" type="ORF">EDC17_101159</name>
</gene>
<name>A0A4R3W0Z5_9SPHI</name>
<evidence type="ECO:0000313" key="1">
    <source>
        <dbReference type="EMBL" id="TCV17141.1"/>
    </source>
</evidence>
<reference evidence="1 2" key="1">
    <citation type="submission" date="2019-03" db="EMBL/GenBank/DDBJ databases">
        <title>Genomic Encyclopedia of Type Strains, Phase IV (KMG-IV): sequencing the most valuable type-strain genomes for metagenomic binning, comparative biology and taxonomic classification.</title>
        <authorList>
            <person name="Goeker M."/>
        </authorList>
    </citation>
    <scope>NUCLEOTIDE SEQUENCE [LARGE SCALE GENOMIC DNA]</scope>
    <source>
        <strain evidence="1 2">DSM 22362</strain>
    </source>
</reference>
<keyword evidence="2" id="KW-1185">Reference proteome</keyword>
<protein>
    <submittedName>
        <fullName evidence="1">Uncharacterized protein</fullName>
    </submittedName>
</protein>
<dbReference type="AlphaFoldDB" id="A0A4R3W0Z5"/>
<comment type="caution">
    <text evidence="1">The sequence shown here is derived from an EMBL/GenBank/DDBJ whole genome shotgun (WGS) entry which is preliminary data.</text>
</comment>
<dbReference type="Proteomes" id="UP000295197">
    <property type="component" value="Unassembled WGS sequence"/>
</dbReference>